<comment type="caution">
    <text evidence="5">The sequence shown here is derived from an EMBL/GenBank/DDBJ whole genome shotgun (WGS) entry which is preliminary data.</text>
</comment>
<feature type="domain" description="CBS" evidence="4">
    <location>
        <begin position="25"/>
        <end position="85"/>
    </location>
</feature>
<dbReference type="PANTHER" id="PTHR13780:SF128">
    <property type="entry name" value="CBS DOMAIN-CONTAINING PROTEIN"/>
    <property type="match status" value="1"/>
</dbReference>
<dbReference type="InterPro" id="IPR046342">
    <property type="entry name" value="CBS_dom_sf"/>
</dbReference>
<keyword evidence="2 3" id="KW-0129">CBS domain</keyword>
<dbReference type="EMBL" id="MCFL01000010">
    <property type="protein sequence ID" value="ORZ38030.1"/>
    <property type="molecule type" value="Genomic_DNA"/>
</dbReference>
<evidence type="ECO:0000256" key="1">
    <source>
        <dbReference type="ARBA" id="ARBA00022737"/>
    </source>
</evidence>
<sequence length="344" mass="36906">MSPPSQLAQVTFRAILEDLESQGRTHPPLVAVPPTATIKECLAVLARHNILSVPILSRAGGIKAPYAAMVSILDLVGHVFAPASSFAASASPSPNQIAAAVGDRLNHSVESALPLLGDASAPSPAHSRESYRVFERDVADEIGQAIQEFARGTHRMLLTSVAGEPTRVFSQSDLIRYIAKHLDDQVLKANKHGYSGKTTVRELDLHTKLPCLISVEPATSAREAFMTLVTNQVSAIPVLDPLHGNLVSVVSGATLRGFTSSKLDTLNLPVVDFLRERSKGAVVEAAATCTMESTLAEVLEKVIHGTTHRVWVVREVERGVGKKELECTGVISLTDVLQWIAKLE</sequence>
<proteinExistence type="predicted"/>
<dbReference type="STRING" id="765915.A0A1Y2HTW6"/>
<dbReference type="InterPro" id="IPR000644">
    <property type="entry name" value="CBS_dom"/>
</dbReference>
<evidence type="ECO:0000259" key="4">
    <source>
        <dbReference type="PROSITE" id="PS51371"/>
    </source>
</evidence>
<dbReference type="Gene3D" id="3.10.580.10">
    <property type="entry name" value="CBS-domain"/>
    <property type="match status" value="2"/>
</dbReference>
<dbReference type="PANTHER" id="PTHR13780">
    <property type="entry name" value="AMP-ACTIVATED PROTEIN KINASE, GAMMA REGULATORY SUBUNIT"/>
    <property type="match status" value="1"/>
</dbReference>
<keyword evidence="1" id="KW-0677">Repeat</keyword>
<dbReference type="OrthoDB" id="449052at2759"/>
<dbReference type="SUPFAM" id="SSF54631">
    <property type="entry name" value="CBS-domain pair"/>
    <property type="match status" value="2"/>
</dbReference>
<dbReference type="Proteomes" id="UP000193411">
    <property type="component" value="Unassembled WGS sequence"/>
</dbReference>
<evidence type="ECO:0000256" key="3">
    <source>
        <dbReference type="PROSITE-ProRule" id="PRU00703"/>
    </source>
</evidence>
<keyword evidence="6" id="KW-1185">Reference proteome</keyword>
<evidence type="ECO:0000313" key="6">
    <source>
        <dbReference type="Proteomes" id="UP000193411"/>
    </source>
</evidence>
<evidence type="ECO:0000256" key="2">
    <source>
        <dbReference type="ARBA" id="ARBA00023122"/>
    </source>
</evidence>
<organism evidence="5 6">
    <name type="scientific">Catenaria anguillulae PL171</name>
    <dbReference type="NCBI Taxonomy" id="765915"/>
    <lineage>
        <taxon>Eukaryota</taxon>
        <taxon>Fungi</taxon>
        <taxon>Fungi incertae sedis</taxon>
        <taxon>Blastocladiomycota</taxon>
        <taxon>Blastocladiomycetes</taxon>
        <taxon>Blastocladiales</taxon>
        <taxon>Catenariaceae</taxon>
        <taxon>Catenaria</taxon>
    </lineage>
</organism>
<reference evidence="5 6" key="1">
    <citation type="submission" date="2016-07" db="EMBL/GenBank/DDBJ databases">
        <title>Pervasive Adenine N6-methylation of Active Genes in Fungi.</title>
        <authorList>
            <consortium name="DOE Joint Genome Institute"/>
            <person name="Mondo S.J."/>
            <person name="Dannebaum R.O."/>
            <person name="Kuo R.C."/>
            <person name="Labutti K."/>
            <person name="Haridas S."/>
            <person name="Kuo A."/>
            <person name="Salamov A."/>
            <person name="Ahrendt S.R."/>
            <person name="Lipzen A."/>
            <person name="Sullivan W."/>
            <person name="Andreopoulos W.B."/>
            <person name="Clum A."/>
            <person name="Lindquist E."/>
            <person name="Daum C."/>
            <person name="Ramamoorthy G.K."/>
            <person name="Gryganskyi A."/>
            <person name="Culley D."/>
            <person name="Magnuson J.K."/>
            <person name="James T.Y."/>
            <person name="O'Malley M.A."/>
            <person name="Stajich J.E."/>
            <person name="Spatafora J.W."/>
            <person name="Visel A."/>
            <person name="Grigoriev I.V."/>
        </authorList>
    </citation>
    <scope>NUCLEOTIDE SEQUENCE [LARGE SCALE GENOMIC DNA]</scope>
    <source>
        <strain evidence="5 6">PL171</strain>
    </source>
</reference>
<dbReference type="Pfam" id="PF00571">
    <property type="entry name" value="CBS"/>
    <property type="match status" value="2"/>
</dbReference>
<protein>
    <recommendedName>
        <fullName evidence="4">CBS domain-containing protein</fullName>
    </recommendedName>
</protein>
<evidence type="ECO:0000313" key="5">
    <source>
        <dbReference type="EMBL" id="ORZ38030.1"/>
    </source>
</evidence>
<gene>
    <name evidence="5" type="ORF">BCR44DRAFT_37042</name>
</gene>
<feature type="domain" description="CBS" evidence="4">
    <location>
        <begin position="206"/>
        <end position="265"/>
    </location>
</feature>
<accession>A0A1Y2HTW6</accession>
<dbReference type="InterPro" id="IPR050511">
    <property type="entry name" value="AMPK_gamma/SDS23_families"/>
</dbReference>
<dbReference type="AlphaFoldDB" id="A0A1Y2HTW6"/>
<dbReference type="PROSITE" id="PS51371">
    <property type="entry name" value="CBS"/>
    <property type="match status" value="2"/>
</dbReference>
<name>A0A1Y2HTW6_9FUNG</name>
<dbReference type="SMART" id="SM00116">
    <property type="entry name" value="CBS"/>
    <property type="match status" value="3"/>
</dbReference>